<comment type="subunit">
    <text evidence="9 10">In the presence of PdxS, forms a dodecamer of heterodimers. Only shows activity in the heterodimer.</text>
</comment>
<feature type="active site" description="Charge relay system" evidence="10 11">
    <location>
        <position position="181"/>
    </location>
</feature>
<dbReference type="EC" id="3.5.1.2" evidence="10"/>
<accession>A0A7H0SP57</accession>
<reference evidence="13 14" key="1">
    <citation type="submission" date="2019-12" db="EMBL/GenBank/DDBJ databases">
        <title>Corynebacterium sp. nov., isolated from feces of the Anser Albifrons in China.</title>
        <authorList>
            <person name="Liu Q."/>
        </authorList>
    </citation>
    <scope>NUCLEOTIDE SEQUENCE [LARGE SCALE GENOMIC DNA]</scope>
    <source>
        <strain evidence="13 14">4H37-19</strain>
    </source>
</reference>
<evidence type="ECO:0000256" key="10">
    <source>
        <dbReference type="HAMAP-Rule" id="MF_01615"/>
    </source>
</evidence>
<comment type="catalytic activity">
    <reaction evidence="6 10">
        <text>aldehydo-D-ribose 5-phosphate + D-glyceraldehyde 3-phosphate + L-glutamine = pyridoxal 5'-phosphate + L-glutamate + phosphate + 3 H2O + H(+)</text>
        <dbReference type="Rhea" id="RHEA:31507"/>
        <dbReference type="ChEBI" id="CHEBI:15377"/>
        <dbReference type="ChEBI" id="CHEBI:15378"/>
        <dbReference type="ChEBI" id="CHEBI:29985"/>
        <dbReference type="ChEBI" id="CHEBI:43474"/>
        <dbReference type="ChEBI" id="CHEBI:58273"/>
        <dbReference type="ChEBI" id="CHEBI:58359"/>
        <dbReference type="ChEBI" id="CHEBI:59776"/>
        <dbReference type="ChEBI" id="CHEBI:597326"/>
        <dbReference type="EC" id="4.3.3.6"/>
    </reaction>
</comment>
<dbReference type="FunFam" id="3.40.50.880:FF:000010">
    <property type="entry name" value="uncharacterized protein LOC100176842 isoform X2"/>
    <property type="match status" value="1"/>
</dbReference>
<sequence length="209" mass="22479">MSSRVGILALQGGVAEHQRSLNSLGVEPVLVRRREHLEDLSALILPGGESTTICKLLDLGGLLVPLGNLIRSGLPTYGTCAGMILLAKDVLNTRPDARGFATLDITVQRNAFGRQADSFECVLDFEGESLPAVFIRAPRVVSCGDNVRVLAQVPEDEKIPPSHRGAMVAVEQDNLLATSFHPEVTASTYIHRYFLKKAGISVASEVIAH</sequence>
<dbReference type="CDD" id="cd01749">
    <property type="entry name" value="GATase1_PB"/>
    <property type="match status" value="1"/>
</dbReference>
<dbReference type="EMBL" id="CP046884">
    <property type="protein sequence ID" value="QNQ90332.1"/>
    <property type="molecule type" value="Genomic_DNA"/>
</dbReference>
<dbReference type="EC" id="4.3.3.6" evidence="10"/>
<organism evidence="13 14">
    <name type="scientific">Corynebacterium poyangense</name>
    <dbReference type="NCBI Taxonomy" id="2684405"/>
    <lineage>
        <taxon>Bacteria</taxon>
        <taxon>Bacillati</taxon>
        <taxon>Actinomycetota</taxon>
        <taxon>Actinomycetes</taxon>
        <taxon>Mycobacteriales</taxon>
        <taxon>Corynebacteriaceae</taxon>
        <taxon>Corynebacterium</taxon>
    </lineage>
</organism>
<dbReference type="PROSITE" id="PS51130">
    <property type="entry name" value="PDXT_SNO_2"/>
    <property type="match status" value="1"/>
</dbReference>
<dbReference type="PROSITE" id="PS51273">
    <property type="entry name" value="GATASE_TYPE_1"/>
    <property type="match status" value="1"/>
</dbReference>
<dbReference type="UniPathway" id="UPA00245"/>
<dbReference type="AlphaFoldDB" id="A0A7H0SP57"/>
<evidence type="ECO:0000256" key="8">
    <source>
        <dbReference type="ARBA" id="ARBA00054599"/>
    </source>
</evidence>
<comment type="catalytic activity">
    <reaction evidence="7 10">
        <text>L-glutamine + H2O = L-glutamate + NH4(+)</text>
        <dbReference type="Rhea" id="RHEA:15889"/>
        <dbReference type="ChEBI" id="CHEBI:15377"/>
        <dbReference type="ChEBI" id="CHEBI:28938"/>
        <dbReference type="ChEBI" id="CHEBI:29985"/>
        <dbReference type="ChEBI" id="CHEBI:58359"/>
        <dbReference type="EC" id="3.5.1.2"/>
    </reaction>
</comment>
<keyword evidence="14" id="KW-1185">Reference proteome</keyword>
<dbReference type="InterPro" id="IPR029062">
    <property type="entry name" value="Class_I_gatase-like"/>
</dbReference>
<evidence type="ECO:0000256" key="11">
    <source>
        <dbReference type="PIRSR" id="PIRSR005639-1"/>
    </source>
</evidence>
<dbReference type="HAMAP" id="MF_01615">
    <property type="entry name" value="PdxT"/>
    <property type="match status" value="1"/>
</dbReference>
<name>A0A7H0SP57_9CORY</name>
<dbReference type="Proteomes" id="UP000516320">
    <property type="component" value="Chromosome"/>
</dbReference>
<keyword evidence="5 10" id="KW-0456">Lyase</keyword>
<comment type="pathway">
    <text evidence="10">Cofactor biosynthesis; pyridoxal 5'-phosphate biosynthesis.</text>
</comment>
<feature type="binding site" evidence="10 12">
    <location>
        <begin position="48"/>
        <end position="50"/>
    </location>
    <ligand>
        <name>L-glutamine</name>
        <dbReference type="ChEBI" id="CHEBI:58359"/>
    </ligand>
</feature>
<evidence type="ECO:0000256" key="1">
    <source>
        <dbReference type="ARBA" id="ARBA00008345"/>
    </source>
</evidence>
<dbReference type="GO" id="GO:0036381">
    <property type="term" value="F:pyridoxal 5'-phosphate synthase (glutamine hydrolysing) activity"/>
    <property type="evidence" value="ECO:0007669"/>
    <property type="project" value="UniProtKB-UniRule"/>
</dbReference>
<feature type="active site" description="Charge relay system" evidence="10 11">
    <location>
        <position position="183"/>
    </location>
</feature>
<evidence type="ECO:0000256" key="9">
    <source>
        <dbReference type="ARBA" id="ARBA00064749"/>
    </source>
</evidence>
<dbReference type="InterPro" id="IPR021196">
    <property type="entry name" value="PdxT/SNO_CS"/>
</dbReference>
<dbReference type="Pfam" id="PF01174">
    <property type="entry name" value="SNO"/>
    <property type="match status" value="1"/>
</dbReference>
<gene>
    <name evidence="10 13" type="primary">pdxT</name>
    <name evidence="13" type="ORF">GP475_06530</name>
</gene>
<dbReference type="SUPFAM" id="SSF52317">
    <property type="entry name" value="Class I glutamine amidotransferase-like"/>
    <property type="match status" value="1"/>
</dbReference>
<dbReference type="NCBIfam" id="TIGR03800">
    <property type="entry name" value="PLP_synth_Pdx2"/>
    <property type="match status" value="1"/>
</dbReference>
<evidence type="ECO:0000256" key="12">
    <source>
        <dbReference type="PIRSR" id="PIRSR005639-2"/>
    </source>
</evidence>
<dbReference type="GO" id="GO:1903600">
    <property type="term" value="C:glutaminase complex"/>
    <property type="evidence" value="ECO:0007669"/>
    <property type="project" value="TreeGrafter"/>
</dbReference>
<feature type="binding site" evidence="10 12">
    <location>
        <begin position="135"/>
        <end position="136"/>
    </location>
    <ligand>
        <name>L-glutamine</name>
        <dbReference type="ChEBI" id="CHEBI:58359"/>
    </ligand>
</feature>
<keyword evidence="4 10" id="KW-0315">Glutamine amidotransferase</keyword>
<evidence type="ECO:0000256" key="4">
    <source>
        <dbReference type="ARBA" id="ARBA00022962"/>
    </source>
</evidence>
<dbReference type="PANTHER" id="PTHR31559:SF0">
    <property type="entry name" value="PYRIDOXAL 5'-PHOSPHATE SYNTHASE SUBUNIT SNO1-RELATED"/>
    <property type="match status" value="1"/>
</dbReference>
<dbReference type="PIRSF" id="PIRSF005639">
    <property type="entry name" value="Glut_amidoT_SNO"/>
    <property type="match status" value="1"/>
</dbReference>
<evidence type="ECO:0000256" key="7">
    <source>
        <dbReference type="ARBA" id="ARBA00049534"/>
    </source>
</evidence>
<comment type="similarity">
    <text evidence="1 10">Belongs to the glutaminase PdxT/SNO family.</text>
</comment>
<dbReference type="GO" id="GO:0008614">
    <property type="term" value="P:pyridoxine metabolic process"/>
    <property type="evidence" value="ECO:0007669"/>
    <property type="project" value="TreeGrafter"/>
</dbReference>
<keyword evidence="2 10" id="KW-0378">Hydrolase</keyword>
<evidence type="ECO:0000313" key="13">
    <source>
        <dbReference type="EMBL" id="QNQ90332.1"/>
    </source>
</evidence>
<evidence type="ECO:0000256" key="2">
    <source>
        <dbReference type="ARBA" id="ARBA00022801"/>
    </source>
</evidence>
<dbReference type="PANTHER" id="PTHR31559">
    <property type="entry name" value="PYRIDOXAL 5'-PHOSPHATE SYNTHASE SUBUNIT SNO"/>
    <property type="match status" value="1"/>
</dbReference>
<dbReference type="KEGG" id="cpoy:GP475_06530"/>
<dbReference type="InterPro" id="IPR002161">
    <property type="entry name" value="PdxT/SNO"/>
</dbReference>
<proteinExistence type="inferred from homology"/>
<comment type="function">
    <text evidence="8 10">Catalyzes the hydrolysis of glutamine to glutamate and ammonia as part of the biosynthesis of pyridoxal 5'-phosphate. The resulting ammonia molecule is channeled to the active site of PdxS.</text>
</comment>
<dbReference type="GO" id="GO:0006543">
    <property type="term" value="P:L-glutamine catabolic process"/>
    <property type="evidence" value="ECO:0007669"/>
    <property type="project" value="UniProtKB-UniRule"/>
</dbReference>
<feature type="binding site" evidence="10 12">
    <location>
        <position position="109"/>
    </location>
    <ligand>
        <name>L-glutamine</name>
        <dbReference type="ChEBI" id="CHEBI:58359"/>
    </ligand>
</feature>
<evidence type="ECO:0000256" key="6">
    <source>
        <dbReference type="ARBA" id="ARBA00047992"/>
    </source>
</evidence>
<evidence type="ECO:0000313" key="14">
    <source>
        <dbReference type="Proteomes" id="UP000516320"/>
    </source>
</evidence>
<dbReference type="GO" id="GO:0042823">
    <property type="term" value="P:pyridoxal phosphate biosynthetic process"/>
    <property type="evidence" value="ECO:0007669"/>
    <property type="project" value="UniProtKB-UniRule"/>
</dbReference>
<feature type="active site" description="Nucleophile" evidence="10 11">
    <location>
        <position position="80"/>
    </location>
</feature>
<dbReference type="GO" id="GO:0004359">
    <property type="term" value="F:glutaminase activity"/>
    <property type="evidence" value="ECO:0007669"/>
    <property type="project" value="UniProtKB-UniRule"/>
</dbReference>
<dbReference type="PROSITE" id="PS01236">
    <property type="entry name" value="PDXT_SNO_1"/>
    <property type="match status" value="1"/>
</dbReference>
<dbReference type="RefSeq" id="WP_187973648.1">
    <property type="nucleotide sequence ID" value="NZ_CP046884.1"/>
</dbReference>
<keyword evidence="3 10" id="KW-0663">Pyridoxal phosphate</keyword>
<evidence type="ECO:0000256" key="3">
    <source>
        <dbReference type="ARBA" id="ARBA00022898"/>
    </source>
</evidence>
<evidence type="ECO:0000256" key="5">
    <source>
        <dbReference type="ARBA" id="ARBA00023239"/>
    </source>
</evidence>
<protein>
    <recommendedName>
        <fullName evidence="10">Pyridoxal 5'-phosphate synthase subunit PdxT</fullName>
        <ecNumber evidence="10">4.3.3.6</ecNumber>
    </recommendedName>
    <alternativeName>
        <fullName evidence="10">Pdx2</fullName>
    </alternativeName>
    <alternativeName>
        <fullName evidence="10">Pyridoxal 5'-phosphate synthase glutaminase subunit</fullName>
        <ecNumber evidence="10">3.5.1.2</ecNumber>
    </alternativeName>
</protein>
<dbReference type="Gene3D" id="3.40.50.880">
    <property type="match status" value="1"/>
</dbReference>
<dbReference type="GO" id="GO:0005829">
    <property type="term" value="C:cytosol"/>
    <property type="evidence" value="ECO:0007669"/>
    <property type="project" value="TreeGrafter"/>
</dbReference>